<dbReference type="InterPro" id="IPR008936">
    <property type="entry name" value="Rho_GTPase_activation_prot"/>
</dbReference>
<dbReference type="Pfam" id="PF00620">
    <property type="entry name" value="RhoGAP"/>
    <property type="match status" value="1"/>
</dbReference>
<dbReference type="GO" id="GO:0005096">
    <property type="term" value="F:GTPase activator activity"/>
    <property type="evidence" value="ECO:0007669"/>
    <property type="project" value="UniProtKB-KW"/>
</dbReference>
<dbReference type="GO" id="GO:0005737">
    <property type="term" value="C:cytoplasm"/>
    <property type="evidence" value="ECO:0007669"/>
    <property type="project" value="TreeGrafter"/>
</dbReference>
<dbReference type="AlphaFoldDB" id="A0A1Y2CWL3"/>
<feature type="compositionally biased region" description="Polar residues" evidence="2">
    <location>
        <begin position="136"/>
        <end position="169"/>
    </location>
</feature>
<evidence type="ECO:0000256" key="2">
    <source>
        <dbReference type="SAM" id="MobiDB-lite"/>
    </source>
</evidence>
<feature type="region of interest" description="Disordered" evidence="2">
    <location>
        <begin position="112"/>
        <end position="186"/>
    </location>
</feature>
<evidence type="ECO:0000313" key="5">
    <source>
        <dbReference type="Proteomes" id="UP000193642"/>
    </source>
</evidence>
<dbReference type="InterPro" id="IPR050729">
    <property type="entry name" value="Rho-GAP"/>
</dbReference>
<evidence type="ECO:0000313" key="4">
    <source>
        <dbReference type="EMBL" id="ORY51422.1"/>
    </source>
</evidence>
<feature type="domain" description="Rho-GAP" evidence="3">
    <location>
        <begin position="194"/>
        <end position="293"/>
    </location>
</feature>
<comment type="caution">
    <text evidence="4">The sequence shown here is derived from an EMBL/GenBank/DDBJ whole genome shotgun (WGS) entry which is preliminary data.</text>
</comment>
<dbReference type="PROSITE" id="PS50238">
    <property type="entry name" value="RHOGAP"/>
    <property type="match status" value="1"/>
</dbReference>
<dbReference type="OrthoDB" id="2121436at2759"/>
<evidence type="ECO:0000259" key="3">
    <source>
        <dbReference type="PROSITE" id="PS50238"/>
    </source>
</evidence>
<keyword evidence="1" id="KW-0343">GTPase activation</keyword>
<dbReference type="GO" id="GO:0007165">
    <property type="term" value="P:signal transduction"/>
    <property type="evidence" value="ECO:0007669"/>
    <property type="project" value="InterPro"/>
</dbReference>
<evidence type="ECO:0000256" key="1">
    <source>
        <dbReference type="ARBA" id="ARBA00022468"/>
    </source>
</evidence>
<gene>
    <name evidence="4" type="ORF">BCR33DRAFT_733743</name>
</gene>
<dbReference type="PANTHER" id="PTHR23176:SF129">
    <property type="entry name" value="RHO GTPASE ACTIVATING PROTEIN AT 16F, ISOFORM E-RELATED"/>
    <property type="match status" value="1"/>
</dbReference>
<organism evidence="4 5">
    <name type="scientific">Rhizoclosmatium globosum</name>
    <dbReference type="NCBI Taxonomy" id="329046"/>
    <lineage>
        <taxon>Eukaryota</taxon>
        <taxon>Fungi</taxon>
        <taxon>Fungi incertae sedis</taxon>
        <taxon>Chytridiomycota</taxon>
        <taxon>Chytridiomycota incertae sedis</taxon>
        <taxon>Chytridiomycetes</taxon>
        <taxon>Chytridiales</taxon>
        <taxon>Chytriomycetaceae</taxon>
        <taxon>Rhizoclosmatium</taxon>
    </lineage>
</organism>
<dbReference type="Gene3D" id="1.10.555.10">
    <property type="entry name" value="Rho GTPase activation protein"/>
    <property type="match status" value="1"/>
</dbReference>
<name>A0A1Y2CWL3_9FUNG</name>
<protein>
    <recommendedName>
        <fullName evidence="3">Rho-GAP domain-containing protein</fullName>
    </recommendedName>
</protein>
<accession>A0A1Y2CWL3</accession>
<dbReference type="PANTHER" id="PTHR23176">
    <property type="entry name" value="RHO/RAC/CDC GTPASE-ACTIVATING PROTEIN"/>
    <property type="match status" value="1"/>
</dbReference>
<dbReference type="InterPro" id="IPR000198">
    <property type="entry name" value="RhoGAP_dom"/>
</dbReference>
<sequence>MASHKSSTPIAHKKEKSTTLSYTVASPSTFLGSAQPVQSNQSSPSLHRRQLNILLHTQTHQATSVPVEASEPQVRRHIIFDEVVFQDITGFHKSTSHQLKNDQDIAENTVSKRKNGTASPTSLHSSSSSNNSSSSQLQVNRRSHQQSFSQLVANAFTGSKSRSHTNMKTNDLRPTRPSSTKHSSVDLEGPIFNTTIQQASSLGCKNGIPDIVVQCVEYLERKKLLNTEGIYRVPGSQKRVKEWALKFKETYQSRRSALSRKKSVRKTFSREQSILRRPFSVTQEQKKFHQITR</sequence>
<dbReference type="SUPFAM" id="SSF48350">
    <property type="entry name" value="GTPase activation domain, GAP"/>
    <property type="match status" value="1"/>
</dbReference>
<proteinExistence type="predicted"/>
<keyword evidence="5" id="KW-1185">Reference proteome</keyword>
<feature type="compositionally biased region" description="Low complexity" evidence="2">
    <location>
        <begin position="125"/>
        <end position="135"/>
    </location>
</feature>
<reference evidence="4 5" key="1">
    <citation type="submission" date="2016-07" db="EMBL/GenBank/DDBJ databases">
        <title>Pervasive Adenine N6-methylation of Active Genes in Fungi.</title>
        <authorList>
            <consortium name="DOE Joint Genome Institute"/>
            <person name="Mondo S.J."/>
            <person name="Dannebaum R.O."/>
            <person name="Kuo R.C."/>
            <person name="Labutti K."/>
            <person name="Haridas S."/>
            <person name="Kuo A."/>
            <person name="Salamov A."/>
            <person name="Ahrendt S.R."/>
            <person name="Lipzen A."/>
            <person name="Sullivan W."/>
            <person name="Andreopoulos W.B."/>
            <person name="Clum A."/>
            <person name="Lindquist E."/>
            <person name="Daum C."/>
            <person name="Ramamoorthy G.K."/>
            <person name="Gryganskyi A."/>
            <person name="Culley D."/>
            <person name="Magnuson J.K."/>
            <person name="James T.Y."/>
            <person name="O'Malley M.A."/>
            <person name="Stajich J.E."/>
            <person name="Spatafora J.W."/>
            <person name="Visel A."/>
            <person name="Grigoriev I.V."/>
        </authorList>
    </citation>
    <scope>NUCLEOTIDE SEQUENCE [LARGE SCALE GENOMIC DNA]</scope>
    <source>
        <strain evidence="4 5">JEL800</strain>
    </source>
</reference>
<dbReference type="EMBL" id="MCGO01000005">
    <property type="protein sequence ID" value="ORY51422.1"/>
    <property type="molecule type" value="Genomic_DNA"/>
</dbReference>
<dbReference type="Proteomes" id="UP000193642">
    <property type="component" value="Unassembled WGS sequence"/>
</dbReference>